<dbReference type="AlphaFoldDB" id="A0AAD6V4X8"/>
<dbReference type="Proteomes" id="UP001219525">
    <property type="component" value="Unassembled WGS sequence"/>
</dbReference>
<evidence type="ECO:0000313" key="3">
    <source>
        <dbReference type="Proteomes" id="UP001219525"/>
    </source>
</evidence>
<feature type="transmembrane region" description="Helical" evidence="1">
    <location>
        <begin position="154"/>
        <end position="174"/>
    </location>
</feature>
<evidence type="ECO:0008006" key="4">
    <source>
        <dbReference type="Google" id="ProtNLM"/>
    </source>
</evidence>
<keyword evidence="1" id="KW-1133">Transmembrane helix</keyword>
<feature type="transmembrane region" description="Helical" evidence="1">
    <location>
        <begin position="42"/>
        <end position="67"/>
    </location>
</feature>
<keyword evidence="1" id="KW-0812">Transmembrane</keyword>
<evidence type="ECO:0000256" key="1">
    <source>
        <dbReference type="SAM" id="Phobius"/>
    </source>
</evidence>
<comment type="caution">
    <text evidence="2">The sequence shown here is derived from an EMBL/GenBank/DDBJ whole genome shotgun (WGS) entry which is preliminary data.</text>
</comment>
<dbReference type="EMBL" id="JARJCW010000065">
    <property type="protein sequence ID" value="KAJ7199966.1"/>
    <property type="molecule type" value="Genomic_DNA"/>
</dbReference>
<feature type="transmembrane region" description="Helical" evidence="1">
    <location>
        <begin position="79"/>
        <end position="97"/>
    </location>
</feature>
<organism evidence="2 3">
    <name type="scientific">Mycena pura</name>
    <dbReference type="NCBI Taxonomy" id="153505"/>
    <lineage>
        <taxon>Eukaryota</taxon>
        <taxon>Fungi</taxon>
        <taxon>Dikarya</taxon>
        <taxon>Basidiomycota</taxon>
        <taxon>Agaricomycotina</taxon>
        <taxon>Agaricomycetes</taxon>
        <taxon>Agaricomycetidae</taxon>
        <taxon>Agaricales</taxon>
        <taxon>Marasmiineae</taxon>
        <taxon>Mycenaceae</taxon>
        <taxon>Mycena</taxon>
    </lineage>
</organism>
<keyword evidence="1" id="KW-0472">Membrane</keyword>
<protein>
    <recommendedName>
        <fullName evidence="4">MARVEL domain-containing protein</fullName>
    </recommendedName>
</protein>
<accession>A0AAD6V4X8</accession>
<proteinExistence type="predicted"/>
<reference evidence="2" key="1">
    <citation type="submission" date="2023-03" db="EMBL/GenBank/DDBJ databases">
        <title>Massive genome expansion in bonnet fungi (Mycena s.s.) driven by repeated elements and novel gene families across ecological guilds.</title>
        <authorList>
            <consortium name="Lawrence Berkeley National Laboratory"/>
            <person name="Harder C.B."/>
            <person name="Miyauchi S."/>
            <person name="Viragh M."/>
            <person name="Kuo A."/>
            <person name="Thoen E."/>
            <person name="Andreopoulos B."/>
            <person name="Lu D."/>
            <person name="Skrede I."/>
            <person name="Drula E."/>
            <person name="Henrissat B."/>
            <person name="Morin E."/>
            <person name="Kohler A."/>
            <person name="Barry K."/>
            <person name="LaButti K."/>
            <person name="Morin E."/>
            <person name="Salamov A."/>
            <person name="Lipzen A."/>
            <person name="Mereny Z."/>
            <person name="Hegedus B."/>
            <person name="Baldrian P."/>
            <person name="Stursova M."/>
            <person name="Weitz H."/>
            <person name="Taylor A."/>
            <person name="Grigoriev I.V."/>
            <person name="Nagy L.G."/>
            <person name="Martin F."/>
            <person name="Kauserud H."/>
        </authorList>
    </citation>
    <scope>NUCLEOTIDE SEQUENCE</scope>
    <source>
        <strain evidence="2">9144</strain>
    </source>
</reference>
<keyword evidence="3" id="KW-1185">Reference proteome</keyword>
<evidence type="ECO:0000313" key="2">
    <source>
        <dbReference type="EMBL" id="KAJ7199966.1"/>
    </source>
</evidence>
<gene>
    <name evidence="2" type="ORF">GGX14DRAFT_467107</name>
</gene>
<sequence>MDSRRIVRLVILVTVSLFALLSMSLGAALIGTFGSFGPFFDIGFAGPGLAVAIGVITLLSVPVMIVLEILRPGRYFTSMIIFEVLWLGLLSILWLASGAAQAVENIFIGGACAIDSEADSFADSFDPGDSDSINAADPVNNICGEARAITAFSFLTWIILMVYTLTIMIMSCVATSRRRGRVWTESVANAPFSGSATTEKGTIPLSYTQSYPSVQEPTSGSVRTGAVQV</sequence>
<name>A0AAD6V4X8_9AGAR</name>